<reference evidence="1" key="1">
    <citation type="submission" date="2021-01" db="EMBL/GenBank/DDBJ databases">
        <authorList>
            <consortium name="Genoscope - CEA"/>
            <person name="William W."/>
        </authorList>
    </citation>
    <scope>NUCLEOTIDE SEQUENCE</scope>
</reference>
<comment type="caution">
    <text evidence="1">The sequence shown here is derived from an EMBL/GenBank/DDBJ whole genome shotgun (WGS) entry which is preliminary data.</text>
</comment>
<gene>
    <name evidence="1" type="ORF">POCTA_138.1.T0780179</name>
</gene>
<protein>
    <submittedName>
        <fullName evidence="1">Uncharacterized protein</fullName>
    </submittedName>
</protein>
<evidence type="ECO:0000313" key="2">
    <source>
        <dbReference type="Proteomes" id="UP000683925"/>
    </source>
</evidence>
<proteinExistence type="predicted"/>
<dbReference type="Proteomes" id="UP000683925">
    <property type="component" value="Unassembled WGS sequence"/>
</dbReference>
<dbReference type="AlphaFoldDB" id="A0A8S1VXX9"/>
<dbReference type="EMBL" id="CAJJDP010000077">
    <property type="protein sequence ID" value="CAD8182220.1"/>
    <property type="molecule type" value="Genomic_DNA"/>
</dbReference>
<accession>A0A8S1VXX9</accession>
<sequence length="38" mass="4618">MFMETGTVQYQEYLLTLKMMPIKLQINLIIHFSKEDRI</sequence>
<organism evidence="1 2">
    <name type="scientific">Paramecium octaurelia</name>
    <dbReference type="NCBI Taxonomy" id="43137"/>
    <lineage>
        <taxon>Eukaryota</taxon>
        <taxon>Sar</taxon>
        <taxon>Alveolata</taxon>
        <taxon>Ciliophora</taxon>
        <taxon>Intramacronucleata</taxon>
        <taxon>Oligohymenophorea</taxon>
        <taxon>Peniculida</taxon>
        <taxon>Parameciidae</taxon>
        <taxon>Paramecium</taxon>
    </lineage>
</organism>
<keyword evidence="2" id="KW-1185">Reference proteome</keyword>
<name>A0A8S1VXX9_PAROT</name>
<evidence type="ECO:0000313" key="1">
    <source>
        <dbReference type="EMBL" id="CAD8182220.1"/>
    </source>
</evidence>